<proteinExistence type="predicted"/>
<dbReference type="Proteomes" id="UP000061432">
    <property type="component" value="Plasmid pMaq22A_1p"/>
</dbReference>
<reference evidence="2" key="2">
    <citation type="submission" date="2015-01" db="EMBL/GenBank/DDBJ databases">
        <title>Complete genome sequence of Methylobacterium aquaticum strain 22A.</title>
        <authorList>
            <person name="Tani A."/>
            <person name="Ogura Y."/>
            <person name="Hayashi T."/>
        </authorList>
    </citation>
    <scope>NUCLEOTIDE SEQUENCE [LARGE SCALE GENOMIC DNA]</scope>
    <source>
        <strain evidence="2">MA-22A</strain>
        <plasmid evidence="2">Plasmid pMaq22A_1p DNA</plasmid>
    </source>
</reference>
<accession>A0A0C6FVJ3</accession>
<evidence type="ECO:0000313" key="2">
    <source>
        <dbReference type="Proteomes" id="UP000061432"/>
    </source>
</evidence>
<reference evidence="1 2" key="1">
    <citation type="journal article" date="2015" name="Genome Announc.">
        <title>Complete Genome Sequence of Methylobacterium aquaticum Strain 22A, Isolated from Racomitrium japonicum Moss.</title>
        <authorList>
            <person name="Tani A."/>
            <person name="Ogura Y."/>
            <person name="Hayashi T."/>
            <person name="Kimbara K."/>
        </authorList>
    </citation>
    <scope>NUCLEOTIDE SEQUENCE [LARGE SCALE GENOMIC DNA]</scope>
    <source>
        <strain evidence="1 2">MA-22A</strain>
        <plasmid evidence="2">Plasmid pMaq22A_1p DNA</plasmid>
    </source>
</reference>
<dbReference type="EMBL" id="AP014705">
    <property type="protein sequence ID" value="BAQ49604.1"/>
    <property type="molecule type" value="Genomic_DNA"/>
</dbReference>
<sequence length="178" mass="19213">MSSIGYSDTPDWEGMREEAELELAAQDEVERPLREAGLPVPGHRRREIAEERLDVAALWRGLSDDEREAIGVLGLGILVSGGMASRAELTAPAATRAYTAHYYACLDALGTLPTPESAMAALRGPAWRIPADLGPVCLSCGCSDEDACPDGCGWEDERQIRCTVCANPRPLDDDNIPF</sequence>
<dbReference type="OrthoDB" id="7990802at2"/>
<dbReference type="PATRIC" id="fig|270351.10.peg.6689"/>
<dbReference type="KEGG" id="maqu:Maq22A_1p37065"/>
<gene>
    <name evidence="1" type="ORF">Maq22A_1p37065</name>
</gene>
<evidence type="ECO:0000313" key="1">
    <source>
        <dbReference type="EMBL" id="BAQ49604.1"/>
    </source>
</evidence>
<dbReference type="AlphaFoldDB" id="A0A0C6FVJ3"/>
<geneLocation type="plasmid" evidence="2">
    <name>pMaq22A_1p DNA</name>
</geneLocation>
<protein>
    <submittedName>
        <fullName evidence="1">Uncharacterized protein</fullName>
    </submittedName>
</protein>
<name>A0A0C6FVJ3_9HYPH</name>
<dbReference type="RefSeq" id="WP_060850630.1">
    <property type="nucleotide sequence ID" value="NZ_AP014705.1"/>
</dbReference>
<organism evidence="1 2">
    <name type="scientific">Methylobacterium aquaticum</name>
    <dbReference type="NCBI Taxonomy" id="270351"/>
    <lineage>
        <taxon>Bacteria</taxon>
        <taxon>Pseudomonadati</taxon>
        <taxon>Pseudomonadota</taxon>
        <taxon>Alphaproteobacteria</taxon>
        <taxon>Hyphomicrobiales</taxon>
        <taxon>Methylobacteriaceae</taxon>
        <taxon>Methylobacterium</taxon>
    </lineage>
</organism>
<keyword evidence="1" id="KW-0614">Plasmid</keyword>